<dbReference type="EMBL" id="JARKIF010000004">
    <property type="protein sequence ID" value="KAJ7641663.1"/>
    <property type="molecule type" value="Genomic_DNA"/>
</dbReference>
<feature type="compositionally biased region" description="Acidic residues" evidence="1">
    <location>
        <begin position="305"/>
        <end position="318"/>
    </location>
</feature>
<reference evidence="2" key="1">
    <citation type="submission" date="2023-03" db="EMBL/GenBank/DDBJ databases">
        <title>Massive genome expansion in bonnet fungi (Mycena s.s.) driven by repeated elements and novel gene families across ecological guilds.</title>
        <authorList>
            <consortium name="Lawrence Berkeley National Laboratory"/>
            <person name="Harder C.B."/>
            <person name="Miyauchi S."/>
            <person name="Viragh M."/>
            <person name="Kuo A."/>
            <person name="Thoen E."/>
            <person name="Andreopoulos B."/>
            <person name="Lu D."/>
            <person name="Skrede I."/>
            <person name="Drula E."/>
            <person name="Henrissat B."/>
            <person name="Morin E."/>
            <person name="Kohler A."/>
            <person name="Barry K."/>
            <person name="LaButti K."/>
            <person name="Morin E."/>
            <person name="Salamov A."/>
            <person name="Lipzen A."/>
            <person name="Mereny Z."/>
            <person name="Hegedus B."/>
            <person name="Baldrian P."/>
            <person name="Stursova M."/>
            <person name="Weitz H."/>
            <person name="Taylor A."/>
            <person name="Grigoriev I.V."/>
            <person name="Nagy L.G."/>
            <person name="Martin F."/>
            <person name="Kauserud H."/>
        </authorList>
    </citation>
    <scope>NUCLEOTIDE SEQUENCE</scope>
    <source>
        <strain evidence="2">9284</strain>
    </source>
</reference>
<proteinExistence type="predicted"/>
<name>A0AAD7C843_9AGAR</name>
<organism evidence="2 3">
    <name type="scientific">Roridomyces roridus</name>
    <dbReference type="NCBI Taxonomy" id="1738132"/>
    <lineage>
        <taxon>Eukaryota</taxon>
        <taxon>Fungi</taxon>
        <taxon>Dikarya</taxon>
        <taxon>Basidiomycota</taxon>
        <taxon>Agaricomycotina</taxon>
        <taxon>Agaricomycetes</taxon>
        <taxon>Agaricomycetidae</taxon>
        <taxon>Agaricales</taxon>
        <taxon>Marasmiineae</taxon>
        <taxon>Mycenaceae</taxon>
        <taxon>Roridomyces</taxon>
    </lineage>
</organism>
<protein>
    <submittedName>
        <fullName evidence="2">Uncharacterized protein</fullName>
    </submittedName>
</protein>
<comment type="caution">
    <text evidence="2">The sequence shown here is derived from an EMBL/GenBank/DDBJ whole genome shotgun (WGS) entry which is preliminary data.</text>
</comment>
<keyword evidence="3" id="KW-1185">Reference proteome</keyword>
<dbReference type="Proteomes" id="UP001221142">
    <property type="component" value="Unassembled WGS sequence"/>
</dbReference>
<feature type="compositionally biased region" description="Pro residues" evidence="1">
    <location>
        <begin position="278"/>
        <end position="291"/>
    </location>
</feature>
<feature type="region of interest" description="Disordered" evidence="1">
    <location>
        <begin position="274"/>
        <end position="340"/>
    </location>
</feature>
<evidence type="ECO:0000313" key="2">
    <source>
        <dbReference type="EMBL" id="KAJ7641663.1"/>
    </source>
</evidence>
<evidence type="ECO:0000256" key="1">
    <source>
        <dbReference type="SAM" id="MobiDB-lite"/>
    </source>
</evidence>
<evidence type="ECO:0000313" key="3">
    <source>
        <dbReference type="Proteomes" id="UP001221142"/>
    </source>
</evidence>
<sequence length="340" mass="37598">MPEMFGVSAVEIPELDQRFLDDPGTIHLLPTKVPFNRDTKWVPALFVDFDPDRSGAEYAFQCAPGTILDEIGFPDTFNISSHDWDHTIRGAYPPVTDQSVPDAEEFPPFDPQLLQLFRVAIPSISALIVQDDRSHLIIHNFYKNGQVDGWKASDWVFWASGFSPCPALAAIIDRAILELARFTLGEPFALNGDTFDKIHTGSLLLTTPPGVHVLQSMLAQHRGVGSVIGGSSRVFEPHTRYDASPRLTFFNRLRQNPAVKPEIPVILEGRQISSVADIPPPPPPLPRPTPKPLYGQFRTRKTGDVDDSADEVDSGVGEEEPKPKRTKWAPAATPPGVRRT</sequence>
<accession>A0AAD7C843</accession>
<dbReference type="AlphaFoldDB" id="A0AAD7C843"/>
<gene>
    <name evidence="2" type="ORF">FB45DRAFT_1125637</name>
</gene>